<evidence type="ECO:0000256" key="1">
    <source>
        <dbReference type="SAM" id="Phobius"/>
    </source>
</evidence>
<dbReference type="Proteomes" id="UP000431684">
    <property type="component" value="Unassembled WGS sequence"/>
</dbReference>
<protein>
    <submittedName>
        <fullName evidence="2">HAF repeat-containing protein</fullName>
    </submittedName>
</protein>
<dbReference type="EMBL" id="WNWM01000002">
    <property type="protein sequence ID" value="MUI11286.1"/>
    <property type="molecule type" value="Genomic_DNA"/>
</dbReference>
<keyword evidence="3" id="KW-1185">Reference proteome</keyword>
<dbReference type="OrthoDB" id="108960at2"/>
<keyword evidence="1" id="KW-0472">Membrane</keyword>
<gene>
    <name evidence="2" type="ORF">GJV26_02080</name>
</gene>
<organism evidence="2 3">
    <name type="scientific">Pseudoduganella dura</name>
    <dbReference type="NCBI Taxonomy" id="321982"/>
    <lineage>
        <taxon>Bacteria</taxon>
        <taxon>Pseudomonadati</taxon>
        <taxon>Pseudomonadota</taxon>
        <taxon>Betaproteobacteria</taxon>
        <taxon>Burkholderiales</taxon>
        <taxon>Oxalobacteraceae</taxon>
        <taxon>Telluria group</taxon>
        <taxon>Pseudoduganella</taxon>
    </lineage>
</organism>
<comment type="caution">
    <text evidence="2">The sequence shown here is derived from an EMBL/GenBank/DDBJ whole genome shotgun (WGS) entry which is preliminary data.</text>
</comment>
<feature type="transmembrane region" description="Helical" evidence="1">
    <location>
        <begin position="330"/>
        <end position="349"/>
    </location>
</feature>
<dbReference type="InterPro" id="IPR014262">
    <property type="entry name" value="HAF_rpt"/>
</dbReference>
<dbReference type="RefSeq" id="WP_155707249.1">
    <property type="nucleotide sequence ID" value="NZ_BMWU01000014.1"/>
</dbReference>
<name>A0A6I3X680_9BURK</name>
<dbReference type="AlphaFoldDB" id="A0A6I3X680"/>
<evidence type="ECO:0000313" key="3">
    <source>
        <dbReference type="Proteomes" id="UP000431684"/>
    </source>
</evidence>
<accession>A0A6I3X680</accession>
<evidence type="ECO:0000313" key="2">
    <source>
        <dbReference type="EMBL" id="MUI11286.1"/>
    </source>
</evidence>
<sequence>MKSLAAVALTVMLHCHAGAEPLRIERSVATDANTAGDVVGETRYSDGTRRAVLSRDGVVSELGTLGGGESYATAINEQGTIIGASLTAANEWHAFVYRVGHGMRDLGTLGGRGSHAVALGRKGHVAGYADTADGSYQAFVWHDGRMTGLGTLGGKNSYATAVNALGHVAGAAHNAEGYRRAFLYRPETGIVQLPTLGGRASVATAVNDHGVVVGAAETADRRWHAFLYDGTRMVDLGAKISRGDTFATGISRDGKIVGTIRVNEYKSYSFVHDKGATRILPNLRADGIVAKITDDGQFVGASSLGRKFQASAIRSGEPSAAMTEREKFDLFMYTLLALSFTAWALWHVGPDVRTWWRHRQQTRRPAVAGQPGL</sequence>
<proteinExistence type="predicted"/>
<reference evidence="2 3" key="1">
    <citation type="submission" date="2019-11" db="EMBL/GenBank/DDBJ databases">
        <title>Draft Genome Sequences of Six Type Strains of the Genus Massilia.</title>
        <authorList>
            <person name="Miess H."/>
            <person name="Frediansyah A."/>
            <person name="Goeker M."/>
            <person name="Gross H."/>
        </authorList>
    </citation>
    <scope>NUCLEOTIDE SEQUENCE [LARGE SCALE GENOMIC DNA]</scope>
    <source>
        <strain evidence="2 3">DSM 17513</strain>
    </source>
</reference>
<keyword evidence="1" id="KW-0812">Transmembrane</keyword>
<keyword evidence="1" id="KW-1133">Transmembrane helix</keyword>
<dbReference type="NCBIfam" id="TIGR02913">
    <property type="entry name" value="HAF_rpt"/>
    <property type="match status" value="4"/>
</dbReference>